<dbReference type="GO" id="GO:0005886">
    <property type="term" value="C:plasma membrane"/>
    <property type="evidence" value="ECO:0007669"/>
    <property type="project" value="UniProtKB-SubCell"/>
</dbReference>
<gene>
    <name evidence="11" type="ORF">J1N51_09660</name>
</gene>
<keyword evidence="12" id="KW-1185">Reference proteome</keyword>
<dbReference type="PIRSF" id="PIRSF005091">
    <property type="entry name" value="Mmb_sulf_HI1246"/>
    <property type="match status" value="1"/>
</dbReference>
<keyword evidence="7" id="KW-0479">Metal-binding</keyword>
<evidence type="ECO:0000256" key="3">
    <source>
        <dbReference type="ARBA" id="ARBA00022692"/>
    </source>
</evidence>
<organism evidence="11 12">
    <name type="scientific">Psychrosphaera ytuae</name>
    <dbReference type="NCBI Taxonomy" id="2820710"/>
    <lineage>
        <taxon>Bacteria</taxon>
        <taxon>Pseudomonadati</taxon>
        <taxon>Pseudomonadota</taxon>
        <taxon>Gammaproteobacteria</taxon>
        <taxon>Alteromonadales</taxon>
        <taxon>Pseudoalteromonadaceae</taxon>
        <taxon>Psychrosphaera</taxon>
    </lineage>
</organism>
<evidence type="ECO:0000256" key="5">
    <source>
        <dbReference type="ARBA" id="ARBA00023136"/>
    </source>
</evidence>
<dbReference type="PANTHER" id="PTHR47371">
    <property type="entry name" value="LIPOTEICHOIC ACID SYNTHASE"/>
    <property type="match status" value="1"/>
</dbReference>
<evidence type="ECO:0000256" key="4">
    <source>
        <dbReference type="ARBA" id="ARBA00022989"/>
    </source>
</evidence>
<dbReference type="Gene3D" id="3.30.1120.80">
    <property type="match status" value="1"/>
</dbReference>
<feature type="transmembrane region" description="Helical" evidence="9">
    <location>
        <begin position="170"/>
        <end position="192"/>
    </location>
</feature>
<keyword evidence="5 9" id="KW-0472">Membrane</keyword>
<name>A0A975HHD7_9GAMM</name>
<evidence type="ECO:0000313" key="12">
    <source>
        <dbReference type="Proteomes" id="UP000682739"/>
    </source>
</evidence>
<protein>
    <submittedName>
        <fullName evidence="11">LTA synthase family protein</fullName>
    </submittedName>
</protein>
<dbReference type="GO" id="GO:0046872">
    <property type="term" value="F:metal ion binding"/>
    <property type="evidence" value="ECO:0007669"/>
    <property type="project" value="UniProtKB-KW"/>
</dbReference>
<dbReference type="Gene3D" id="3.40.720.10">
    <property type="entry name" value="Alkaline Phosphatase, subunit A"/>
    <property type="match status" value="1"/>
</dbReference>
<dbReference type="EMBL" id="CP072110">
    <property type="protein sequence ID" value="QTH63015.1"/>
    <property type="molecule type" value="Genomic_DNA"/>
</dbReference>
<keyword evidence="2" id="KW-1003">Cell membrane</keyword>
<dbReference type="CDD" id="cd16015">
    <property type="entry name" value="LTA_synthase"/>
    <property type="match status" value="1"/>
</dbReference>
<comment type="subcellular location">
    <subcellularLocation>
        <location evidence="1">Cell membrane</location>
        <topology evidence="1">Multi-pass membrane protein</topology>
    </subcellularLocation>
</comment>
<feature type="transmembrane region" description="Helical" evidence="9">
    <location>
        <begin position="54"/>
        <end position="73"/>
    </location>
</feature>
<feature type="transmembrane region" description="Helical" evidence="9">
    <location>
        <begin position="85"/>
        <end position="108"/>
    </location>
</feature>
<dbReference type="InterPro" id="IPR012160">
    <property type="entry name" value="LtaS-like"/>
</dbReference>
<feature type="active site" evidence="6">
    <location>
        <position position="332"/>
    </location>
</feature>
<dbReference type="AlphaFoldDB" id="A0A975HHD7"/>
<evidence type="ECO:0000259" key="10">
    <source>
        <dbReference type="Pfam" id="PF00884"/>
    </source>
</evidence>
<evidence type="ECO:0000256" key="1">
    <source>
        <dbReference type="ARBA" id="ARBA00004651"/>
    </source>
</evidence>
<dbReference type="SUPFAM" id="SSF53649">
    <property type="entry name" value="Alkaline phosphatase-like"/>
    <property type="match status" value="1"/>
</dbReference>
<evidence type="ECO:0000256" key="8">
    <source>
        <dbReference type="PIRSR" id="PIRSR005091-3"/>
    </source>
</evidence>
<proteinExistence type="predicted"/>
<feature type="binding site" evidence="8">
    <location>
        <position position="293"/>
    </location>
    <ligand>
        <name>Mn(2+)</name>
        <dbReference type="ChEBI" id="CHEBI:29035"/>
    </ligand>
</feature>
<feature type="domain" description="Sulfatase N-terminal" evidence="10">
    <location>
        <begin position="285"/>
        <end position="565"/>
    </location>
</feature>
<evidence type="ECO:0000313" key="11">
    <source>
        <dbReference type="EMBL" id="QTH63015.1"/>
    </source>
</evidence>
<dbReference type="KEGG" id="psym:J1N51_09660"/>
<feature type="binding site" evidence="7">
    <location>
        <position position="450"/>
    </location>
    <ligand>
        <name>substrate</name>
    </ligand>
</feature>
<dbReference type="PANTHER" id="PTHR47371:SF3">
    <property type="entry name" value="PHOSPHOGLYCEROL TRANSFERASE I"/>
    <property type="match status" value="1"/>
</dbReference>
<keyword evidence="4 9" id="KW-1133">Transmembrane helix</keyword>
<keyword evidence="3 9" id="KW-0812">Transmembrane</keyword>
<sequence length="656" mass="74485">MLTSIFNLLRPFLLFTTSVVVFLILTRTGLALWQVERFEGISSFINLIVNGFRIDLSSVAYLCVIPALLHPWISKTRFHFHWSFLLKAWFFVCFVAILFFELATPAFINEYGFRPNRLFIEYLAYPDEVTKMLFNGHLVTLVMVFILLILPVKKLWQLSNHLVSYKEDKYNVSIGARLVSCLLLIVVISLSARGTLGHRPINPALVYFSTDPLINSLTLNSTYSVAYALNQFGDEKNASKLYGKMEDKRVIEIIRQESKQPLDSFKNDDYPSFSKRSPIFKGQPKNLVIILEESLGAQYVSSLGGIPLTPEIDKLSQEGWAFERLYATGTRSVRGIEAVITGFTPTPSRAVVKLDKSQKDFFTIASLLKKNGYETQFIYGGESHFDNMKSFFLGNGFTDIVDFNDIENPKFVASWGASDGDLFNQADIELTKLHNEKKPFFSFIFTSSNHDPFEIPDGIVTPVEYSNNQLKQYDDKELLRHKAIQYADHALGQFIKKAKTKAYWDNTIFLIVADHDSRAMGKDLVPINNFHIPGVILNSGQKPHLDQRVVSQIDLAPTLLSLMGVENTSPMLGQDLTEPNSSNRAMMQYAENFAYMVNDQVTILQPSKAPLNFQYNYERNTLSAIDVNHNLSEIALAHVLWGSLAYKNHWYSPQGK</sequence>
<dbReference type="RefSeq" id="WP_208830801.1">
    <property type="nucleotide sequence ID" value="NZ_CP072110.1"/>
</dbReference>
<accession>A0A975HHD7</accession>
<dbReference type="Pfam" id="PF00884">
    <property type="entry name" value="Sulfatase"/>
    <property type="match status" value="1"/>
</dbReference>
<evidence type="ECO:0000256" key="6">
    <source>
        <dbReference type="PIRSR" id="PIRSR005091-1"/>
    </source>
</evidence>
<dbReference type="InterPro" id="IPR050448">
    <property type="entry name" value="OpgB/LTA_synthase_biosynth"/>
</dbReference>
<evidence type="ECO:0000256" key="9">
    <source>
        <dbReference type="SAM" id="Phobius"/>
    </source>
</evidence>
<feature type="binding site" evidence="8">
    <location>
        <position position="514"/>
    </location>
    <ligand>
        <name>Mn(2+)</name>
        <dbReference type="ChEBI" id="CHEBI:29035"/>
    </ligand>
</feature>
<dbReference type="Proteomes" id="UP000682739">
    <property type="component" value="Chromosome"/>
</dbReference>
<feature type="binding site" evidence="8">
    <location>
        <position position="515"/>
    </location>
    <ligand>
        <name>Mn(2+)</name>
        <dbReference type="ChEBI" id="CHEBI:29035"/>
    </ligand>
</feature>
<feature type="transmembrane region" description="Helical" evidence="9">
    <location>
        <begin position="132"/>
        <end position="150"/>
    </location>
</feature>
<evidence type="ECO:0000256" key="7">
    <source>
        <dbReference type="PIRSR" id="PIRSR005091-2"/>
    </source>
</evidence>
<feature type="transmembrane region" description="Helical" evidence="9">
    <location>
        <begin position="12"/>
        <end position="34"/>
    </location>
</feature>
<reference evidence="11" key="1">
    <citation type="submission" date="2021-03" db="EMBL/GenBank/DDBJ databases">
        <title>Description of Psychrosphaera ytuae sp. nov. isolated from deep sea sediment of South China Sea.</title>
        <authorList>
            <person name="Zhang J."/>
            <person name="Xu X.-D."/>
        </authorList>
    </citation>
    <scope>NUCLEOTIDE SEQUENCE</scope>
    <source>
        <strain evidence="11">MTZ26</strain>
    </source>
</reference>
<dbReference type="InterPro" id="IPR000917">
    <property type="entry name" value="Sulfatase_N"/>
</dbReference>
<evidence type="ECO:0000256" key="2">
    <source>
        <dbReference type="ARBA" id="ARBA00022475"/>
    </source>
</evidence>
<dbReference type="InterPro" id="IPR017850">
    <property type="entry name" value="Alkaline_phosphatase_core_sf"/>
</dbReference>
<keyword evidence="7" id="KW-0464">Manganese</keyword>